<feature type="region of interest" description="Disordered" evidence="1">
    <location>
        <begin position="45"/>
        <end position="72"/>
    </location>
</feature>
<evidence type="ECO:0000256" key="1">
    <source>
        <dbReference type="SAM" id="MobiDB-lite"/>
    </source>
</evidence>
<reference evidence="2 3" key="1">
    <citation type="submission" date="2022-10" db="EMBL/GenBank/DDBJ databases">
        <title>The complete genomes of actinobacterial strains from the NBC collection.</title>
        <authorList>
            <person name="Joergensen T.S."/>
            <person name="Alvarez Arevalo M."/>
            <person name="Sterndorff E.B."/>
            <person name="Faurdal D."/>
            <person name="Vuksanovic O."/>
            <person name="Mourched A.-S."/>
            <person name="Charusanti P."/>
            <person name="Shaw S."/>
            <person name="Blin K."/>
            <person name="Weber T."/>
        </authorList>
    </citation>
    <scope>NUCLEOTIDE SEQUENCE [LARGE SCALE GENOMIC DNA]</scope>
    <source>
        <strain evidence="2 3">NBC_00319</strain>
    </source>
</reference>
<protein>
    <submittedName>
        <fullName evidence="2">Uncharacterized protein</fullName>
    </submittedName>
</protein>
<gene>
    <name evidence="2" type="ORF">OG579_16825</name>
</gene>
<proteinExistence type="predicted"/>
<keyword evidence="3" id="KW-1185">Reference proteome</keyword>
<dbReference type="KEGG" id="whr:OG579_16825"/>
<evidence type="ECO:0000313" key="3">
    <source>
        <dbReference type="Proteomes" id="UP001432128"/>
    </source>
</evidence>
<evidence type="ECO:0000313" key="2">
    <source>
        <dbReference type="EMBL" id="WUM19350.1"/>
    </source>
</evidence>
<dbReference type="AlphaFoldDB" id="A0AAU4K044"/>
<dbReference type="RefSeq" id="WP_328856859.1">
    <property type="nucleotide sequence ID" value="NZ_CP108021.1"/>
</dbReference>
<sequence length="72" mass="7953">MSRYRDPAAAYADAIDAHCEACGAEPGQLCTNPINQRPRRIPCVRRGQSGHTHDRAAVQNLDSITDKENHQP</sequence>
<name>A0AAU4K044_9NOCA</name>
<dbReference type="EMBL" id="CP108021">
    <property type="protein sequence ID" value="WUM19350.1"/>
    <property type="molecule type" value="Genomic_DNA"/>
</dbReference>
<organism evidence="2 3">
    <name type="scientific">Williamsia herbipolensis</name>
    <dbReference type="NCBI Taxonomy" id="1603258"/>
    <lineage>
        <taxon>Bacteria</taxon>
        <taxon>Bacillati</taxon>
        <taxon>Actinomycetota</taxon>
        <taxon>Actinomycetes</taxon>
        <taxon>Mycobacteriales</taxon>
        <taxon>Nocardiaceae</taxon>
        <taxon>Williamsia</taxon>
    </lineage>
</organism>
<dbReference type="Proteomes" id="UP001432128">
    <property type="component" value="Chromosome"/>
</dbReference>
<accession>A0AAU4K044</accession>